<keyword evidence="1 3" id="KW-0479">Metal-binding</keyword>
<keyword evidence="7" id="KW-1185">Reference proteome</keyword>
<name>A0ABS6T134_9RHOB</name>
<organism evidence="6 7">
    <name type="scientific">Maritimibacter dapengensis</name>
    <dbReference type="NCBI Taxonomy" id="2836868"/>
    <lineage>
        <taxon>Bacteria</taxon>
        <taxon>Pseudomonadati</taxon>
        <taxon>Pseudomonadota</taxon>
        <taxon>Alphaproteobacteria</taxon>
        <taxon>Rhodobacterales</taxon>
        <taxon>Roseobacteraceae</taxon>
        <taxon>Maritimibacter</taxon>
    </lineage>
</organism>
<sequence>MSSSTNVTIPVAALMLALVAPPVHAQSAEEQAGDPERGRVVYRSVGYCGNCHGWAGDGKSGTNLQAPVGPNLRETPLDTEALIEVIGCGRPESPMPFHDRAAYRDGRCFGMDLDDFAPGAAPKRGKTFSDRDVANVVAYLETYVIGRGEPTFEECTEFYDNPSAHACSSLQ</sequence>
<evidence type="ECO:0000256" key="3">
    <source>
        <dbReference type="PROSITE-ProRule" id="PRU00433"/>
    </source>
</evidence>
<feature type="chain" id="PRO_5047330708" evidence="4">
    <location>
        <begin position="26"/>
        <end position="171"/>
    </location>
</feature>
<keyword evidence="3" id="KW-0349">Heme</keyword>
<gene>
    <name evidence="6" type="ORF">KJP28_05910</name>
</gene>
<evidence type="ECO:0000256" key="2">
    <source>
        <dbReference type="ARBA" id="ARBA00023004"/>
    </source>
</evidence>
<keyword evidence="2 3" id="KW-0408">Iron</keyword>
<dbReference type="PROSITE" id="PS51007">
    <property type="entry name" value="CYTC"/>
    <property type="match status" value="1"/>
</dbReference>
<evidence type="ECO:0000256" key="1">
    <source>
        <dbReference type="ARBA" id="ARBA00022723"/>
    </source>
</evidence>
<evidence type="ECO:0000313" key="7">
    <source>
        <dbReference type="Proteomes" id="UP000756530"/>
    </source>
</evidence>
<dbReference type="InterPro" id="IPR009056">
    <property type="entry name" value="Cyt_c-like_dom"/>
</dbReference>
<dbReference type="RefSeq" id="WP_218391587.1">
    <property type="nucleotide sequence ID" value="NZ_JAHUZE010000001.1"/>
</dbReference>
<evidence type="ECO:0000256" key="4">
    <source>
        <dbReference type="SAM" id="SignalP"/>
    </source>
</evidence>
<feature type="signal peptide" evidence="4">
    <location>
        <begin position="1"/>
        <end position="25"/>
    </location>
</feature>
<comment type="caution">
    <text evidence="6">The sequence shown here is derived from an EMBL/GenBank/DDBJ whole genome shotgun (WGS) entry which is preliminary data.</text>
</comment>
<accession>A0ABS6T134</accession>
<feature type="domain" description="Cytochrome c" evidence="5">
    <location>
        <begin position="33"/>
        <end position="144"/>
    </location>
</feature>
<evidence type="ECO:0000313" key="6">
    <source>
        <dbReference type="EMBL" id="MBV7378453.1"/>
    </source>
</evidence>
<keyword evidence="4" id="KW-0732">Signal</keyword>
<proteinExistence type="predicted"/>
<evidence type="ECO:0000259" key="5">
    <source>
        <dbReference type="PROSITE" id="PS51007"/>
    </source>
</evidence>
<reference evidence="6 7" key="1">
    <citation type="submission" date="2021-05" db="EMBL/GenBank/DDBJ databases">
        <title>Culturable bacteria isolated from Daya Bay.</title>
        <authorList>
            <person name="Zheng W."/>
            <person name="Yu S."/>
            <person name="Huang Y."/>
        </authorList>
    </citation>
    <scope>NUCLEOTIDE SEQUENCE [LARGE SCALE GENOMIC DNA]</scope>
    <source>
        <strain evidence="6 7">DP4N28-5</strain>
    </source>
</reference>
<dbReference type="Pfam" id="PF13442">
    <property type="entry name" value="Cytochrome_CBB3"/>
    <property type="match status" value="1"/>
</dbReference>
<protein>
    <submittedName>
        <fullName evidence="6">Cytochrome c</fullName>
    </submittedName>
</protein>
<dbReference type="Proteomes" id="UP000756530">
    <property type="component" value="Unassembled WGS sequence"/>
</dbReference>
<dbReference type="EMBL" id="JAHUZE010000001">
    <property type="protein sequence ID" value="MBV7378453.1"/>
    <property type="molecule type" value="Genomic_DNA"/>
</dbReference>